<organism evidence="2 3">
    <name type="scientific">Gigaspora margarita</name>
    <dbReference type="NCBI Taxonomy" id="4874"/>
    <lineage>
        <taxon>Eukaryota</taxon>
        <taxon>Fungi</taxon>
        <taxon>Fungi incertae sedis</taxon>
        <taxon>Mucoromycota</taxon>
        <taxon>Glomeromycotina</taxon>
        <taxon>Glomeromycetes</taxon>
        <taxon>Diversisporales</taxon>
        <taxon>Gigasporaceae</taxon>
        <taxon>Gigaspora</taxon>
    </lineage>
</organism>
<name>A0ABN7VG57_GIGMA</name>
<dbReference type="EMBL" id="CAJVQB010013741">
    <property type="protein sequence ID" value="CAG8764191.1"/>
    <property type="molecule type" value="Genomic_DNA"/>
</dbReference>
<keyword evidence="1" id="KW-0175">Coiled coil</keyword>
<feature type="non-terminal residue" evidence="2">
    <location>
        <position position="1"/>
    </location>
</feature>
<accession>A0ABN7VG57</accession>
<protein>
    <submittedName>
        <fullName evidence="2">15513_t:CDS:1</fullName>
    </submittedName>
</protein>
<gene>
    <name evidence="2" type="ORF">GMARGA_LOCUS17822</name>
</gene>
<evidence type="ECO:0000256" key="1">
    <source>
        <dbReference type="SAM" id="Coils"/>
    </source>
</evidence>
<evidence type="ECO:0000313" key="3">
    <source>
        <dbReference type="Proteomes" id="UP000789901"/>
    </source>
</evidence>
<dbReference type="Proteomes" id="UP000789901">
    <property type="component" value="Unassembled WGS sequence"/>
</dbReference>
<sequence length="73" mass="8412">DNLKQYRQYLTNNKELQKQIEEINKSSSNNQHESSELTYQTHKLANYTSELLNVQNVPEPVNTMNAGEGITMV</sequence>
<reference evidence="2 3" key="1">
    <citation type="submission" date="2021-06" db="EMBL/GenBank/DDBJ databases">
        <authorList>
            <person name="Kallberg Y."/>
            <person name="Tangrot J."/>
            <person name="Rosling A."/>
        </authorList>
    </citation>
    <scope>NUCLEOTIDE SEQUENCE [LARGE SCALE GENOMIC DNA]</scope>
    <source>
        <strain evidence="2 3">120-4 pot B 10/14</strain>
    </source>
</reference>
<keyword evidence="3" id="KW-1185">Reference proteome</keyword>
<proteinExistence type="predicted"/>
<comment type="caution">
    <text evidence="2">The sequence shown here is derived from an EMBL/GenBank/DDBJ whole genome shotgun (WGS) entry which is preliminary data.</text>
</comment>
<evidence type="ECO:0000313" key="2">
    <source>
        <dbReference type="EMBL" id="CAG8764191.1"/>
    </source>
</evidence>
<feature type="coiled-coil region" evidence="1">
    <location>
        <begin position="6"/>
        <end position="33"/>
    </location>
</feature>